<feature type="region of interest" description="Disordered" evidence="1">
    <location>
        <begin position="1"/>
        <end position="33"/>
    </location>
</feature>
<keyword evidence="3" id="KW-1185">Reference proteome</keyword>
<dbReference type="EMBL" id="JAPJUH010000001">
    <property type="protein sequence ID" value="MCX3263747.1"/>
    <property type="molecule type" value="Genomic_DNA"/>
</dbReference>
<reference evidence="2" key="1">
    <citation type="submission" date="2022-11" db="EMBL/GenBank/DDBJ databases">
        <authorList>
            <person name="Graham C."/>
            <person name="Newman J.D."/>
        </authorList>
    </citation>
    <scope>NUCLEOTIDE SEQUENCE</scope>
    <source>
        <strain evidence="2">DSM 19486</strain>
    </source>
</reference>
<feature type="compositionally biased region" description="Polar residues" evidence="1">
    <location>
        <begin position="1"/>
        <end position="28"/>
    </location>
</feature>
<accession>A0A9X3DA78</accession>
<dbReference type="Proteomes" id="UP001142592">
    <property type="component" value="Unassembled WGS sequence"/>
</dbReference>
<proteinExistence type="predicted"/>
<evidence type="ECO:0000313" key="2">
    <source>
        <dbReference type="EMBL" id="MCX3263747.1"/>
    </source>
</evidence>
<organism evidence="2 3">
    <name type="scientific">Pedobacter agri</name>
    <dbReference type="NCBI Taxonomy" id="454586"/>
    <lineage>
        <taxon>Bacteria</taxon>
        <taxon>Pseudomonadati</taxon>
        <taxon>Bacteroidota</taxon>
        <taxon>Sphingobacteriia</taxon>
        <taxon>Sphingobacteriales</taxon>
        <taxon>Sphingobacteriaceae</taxon>
        <taxon>Pedobacter</taxon>
    </lineage>
</organism>
<comment type="caution">
    <text evidence="2">The sequence shown here is derived from an EMBL/GenBank/DDBJ whole genome shotgun (WGS) entry which is preliminary data.</text>
</comment>
<dbReference type="AlphaFoldDB" id="A0A9X3DA78"/>
<gene>
    <name evidence="2" type="ORF">OQZ29_03265</name>
</gene>
<sequence length="52" mass="5752">MNQCTDSTTNQDSLSADTIHDNMTNTPPDAQKRDSLFDIGNWVGQSLGIFCF</sequence>
<name>A0A9X3DA78_9SPHI</name>
<protein>
    <submittedName>
        <fullName evidence="2">Uncharacterized protein</fullName>
    </submittedName>
</protein>
<evidence type="ECO:0000256" key="1">
    <source>
        <dbReference type="SAM" id="MobiDB-lite"/>
    </source>
</evidence>
<evidence type="ECO:0000313" key="3">
    <source>
        <dbReference type="Proteomes" id="UP001142592"/>
    </source>
</evidence>